<dbReference type="GO" id="GO:0008299">
    <property type="term" value="P:isoprenoid biosynthetic process"/>
    <property type="evidence" value="ECO:0007669"/>
    <property type="project" value="InterPro"/>
</dbReference>
<dbReference type="PROSITE" id="PS00444">
    <property type="entry name" value="POLYPRENYL_SYNTHASE_2"/>
    <property type="match status" value="1"/>
</dbReference>
<dbReference type="AlphaFoldDB" id="A0A1G7I9L0"/>
<dbReference type="Proteomes" id="UP000198967">
    <property type="component" value="Unassembled WGS sequence"/>
</dbReference>
<keyword evidence="2" id="KW-0460">Magnesium</keyword>
<dbReference type="InterPro" id="IPR033749">
    <property type="entry name" value="Polyprenyl_synt_CS"/>
</dbReference>
<sequence length="358" mass="36959">MSTPDTVTVDGPGLRDDPSRPGPVDVPALLAHSRETVGPALRAAVARLDVSSREQAEYHLGWVEADGSPGRGGGKAVRPALALLSAAAAGAPAETGLAGAVAVELVHNFSLVHDDLMDGDRERRHRPTVWARWGAASAILCGDGLLTLATEVLLEDRSPHAAAAARLVAVTTRELIRGQAEDVAFERRADVGVDECLTMAAGKTGSLLATSAAIGAVLAGAPTAAVRGLSDYGMAVGMAFQLVDDLLGIWGDPAVTGKPVLSDLRSRKKSLPVTFAVQRGGAAGRELAAWLAHTGEQTDAELRAAADLVERGGGREWAGAEARRRMVAAERALAGAGLAAGPHAELLALGHHLIDREF</sequence>
<dbReference type="PANTHER" id="PTHR12001:SF71">
    <property type="entry name" value="(2E,6E)-FARNESYL DIPHOSPHATE SYNTHASE"/>
    <property type="match status" value="1"/>
</dbReference>
<dbReference type="Gene3D" id="1.10.600.10">
    <property type="entry name" value="Farnesyl Diphosphate Synthase"/>
    <property type="match status" value="1"/>
</dbReference>
<dbReference type="SFLD" id="SFLDG01017">
    <property type="entry name" value="Polyprenyl_Transferase_Like"/>
    <property type="match status" value="1"/>
</dbReference>
<dbReference type="STRING" id="366584.SAMN05216377_103244"/>
<dbReference type="RefSeq" id="WP_093078094.1">
    <property type="nucleotide sequence ID" value="NZ_FNBE01000003.1"/>
</dbReference>
<keyword evidence="6" id="KW-1185">Reference proteome</keyword>
<dbReference type="PROSITE" id="PS00723">
    <property type="entry name" value="POLYPRENYL_SYNTHASE_1"/>
    <property type="match status" value="1"/>
</dbReference>
<name>A0A1G7I9L0_PSEOR</name>
<evidence type="ECO:0000313" key="5">
    <source>
        <dbReference type="EMBL" id="SDF09411.1"/>
    </source>
</evidence>
<gene>
    <name evidence="5" type="ORF">SAMN05216377_103244</name>
</gene>
<protein>
    <submittedName>
        <fullName evidence="5">Geranylgeranyl diphosphate synthase, type I</fullName>
    </submittedName>
</protein>
<comment type="similarity">
    <text evidence="3">Belongs to the FPP/GGPP synthase family.</text>
</comment>
<accession>A0A1G7I9L0</accession>
<dbReference type="CDD" id="cd00685">
    <property type="entry name" value="Trans_IPPS_HT"/>
    <property type="match status" value="1"/>
</dbReference>
<dbReference type="SFLD" id="SFLDS00005">
    <property type="entry name" value="Isoprenoid_Synthase_Type_I"/>
    <property type="match status" value="1"/>
</dbReference>
<organism evidence="5 6">
    <name type="scientific">Pseudonocardia oroxyli</name>
    <dbReference type="NCBI Taxonomy" id="366584"/>
    <lineage>
        <taxon>Bacteria</taxon>
        <taxon>Bacillati</taxon>
        <taxon>Actinomycetota</taxon>
        <taxon>Actinomycetes</taxon>
        <taxon>Pseudonocardiales</taxon>
        <taxon>Pseudonocardiaceae</taxon>
        <taxon>Pseudonocardia</taxon>
    </lineage>
</organism>
<dbReference type="GO" id="GO:0004659">
    <property type="term" value="F:prenyltransferase activity"/>
    <property type="evidence" value="ECO:0007669"/>
    <property type="project" value="InterPro"/>
</dbReference>
<dbReference type="EMBL" id="FNBE01000003">
    <property type="protein sequence ID" value="SDF09411.1"/>
    <property type="molecule type" value="Genomic_DNA"/>
</dbReference>
<evidence type="ECO:0000313" key="6">
    <source>
        <dbReference type="Proteomes" id="UP000198967"/>
    </source>
</evidence>
<dbReference type="SUPFAM" id="SSF48576">
    <property type="entry name" value="Terpenoid synthases"/>
    <property type="match status" value="1"/>
</dbReference>
<dbReference type="Pfam" id="PF00348">
    <property type="entry name" value="polyprenyl_synt"/>
    <property type="match status" value="1"/>
</dbReference>
<evidence type="ECO:0000256" key="4">
    <source>
        <dbReference type="SAM" id="MobiDB-lite"/>
    </source>
</evidence>
<proteinExistence type="inferred from homology"/>
<reference evidence="5 6" key="1">
    <citation type="submission" date="2016-10" db="EMBL/GenBank/DDBJ databases">
        <authorList>
            <person name="de Groot N.N."/>
        </authorList>
    </citation>
    <scope>NUCLEOTIDE SEQUENCE [LARGE SCALE GENOMIC DNA]</scope>
    <source>
        <strain evidence="5 6">CGMCC 4.3143</strain>
    </source>
</reference>
<dbReference type="OrthoDB" id="4497239at2"/>
<dbReference type="InterPro" id="IPR000092">
    <property type="entry name" value="Polyprenyl_synt"/>
</dbReference>
<keyword evidence="1" id="KW-0479">Metal-binding</keyword>
<keyword evidence="3" id="KW-0808">Transferase</keyword>
<dbReference type="PANTHER" id="PTHR12001">
    <property type="entry name" value="GERANYLGERANYL PYROPHOSPHATE SYNTHASE"/>
    <property type="match status" value="1"/>
</dbReference>
<dbReference type="GO" id="GO:0046872">
    <property type="term" value="F:metal ion binding"/>
    <property type="evidence" value="ECO:0007669"/>
    <property type="project" value="UniProtKB-KW"/>
</dbReference>
<evidence type="ECO:0000256" key="3">
    <source>
        <dbReference type="RuleBase" id="RU004466"/>
    </source>
</evidence>
<evidence type="ECO:0000256" key="1">
    <source>
        <dbReference type="ARBA" id="ARBA00022723"/>
    </source>
</evidence>
<evidence type="ECO:0000256" key="2">
    <source>
        <dbReference type="ARBA" id="ARBA00022842"/>
    </source>
</evidence>
<dbReference type="InterPro" id="IPR008949">
    <property type="entry name" value="Isoprenoid_synthase_dom_sf"/>
</dbReference>
<feature type="region of interest" description="Disordered" evidence="4">
    <location>
        <begin position="1"/>
        <end position="25"/>
    </location>
</feature>